<dbReference type="Proteomes" id="UP000037251">
    <property type="component" value="Unassembled WGS sequence"/>
</dbReference>
<gene>
    <name evidence="2" type="ORF">ADK37_33520</name>
</gene>
<reference evidence="3" key="1">
    <citation type="submission" date="2015-07" db="EMBL/GenBank/DDBJ databases">
        <authorList>
            <person name="Ju K.-S."/>
            <person name="Doroghazi J.R."/>
            <person name="Metcalf W.W."/>
        </authorList>
    </citation>
    <scope>NUCLEOTIDE SEQUENCE [LARGE SCALE GENOMIC DNA]</scope>
    <source>
        <strain evidence="3">NRRL 2290</strain>
    </source>
</reference>
<protein>
    <recommendedName>
        <fullName evidence="4">Lipoprotein</fullName>
    </recommendedName>
</protein>
<dbReference type="PROSITE" id="PS51257">
    <property type="entry name" value="PROKAR_LIPOPROTEIN"/>
    <property type="match status" value="1"/>
</dbReference>
<dbReference type="eggNOG" id="ENOG50347BB">
    <property type="taxonomic scope" value="Bacteria"/>
</dbReference>
<evidence type="ECO:0000313" key="3">
    <source>
        <dbReference type="Proteomes" id="UP000037251"/>
    </source>
</evidence>
<dbReference type="EMBL" id="LGUS01000208">
    <property type="protein sequence ID" value="KOG30728.1"/>
    <property type="molecule type" value="Genomic_DNA"/>
</dbReference>
<name>A0A0L8KXQ7_9ACTN</name>
<dbReference type="OrthoDB" id="3874071at2"/>
<accession>A0A0L8KXQ7</accession>
<keyword evidence="1" id="KW-0732">Signal</keyword>
<comment type="caution">
    <text evidence="2">The sequence shown here is derived from an EMBL/GenBank/DDBJ whole genome shotgun (WGS) entry which is preliminary data.</text>
</comment>
<dbReference type="AlphaFoldDB" id="A0A0L8KXQ7"/>
<evidence type="ECO:0008006" key="4">
    <source>
        <dbReference type="Google" id="ProtNLM"/>
    </source>
</evidence>
<dbReference type="PATRIC" id="fig|67356.5.peg.7175"/>
<dbReference type="RefSeq" id="WP_053192887.1">
    <property type="nucleotide sequence ID" value="NZ_KQ948991.1"/>
</dbReference>
<sequence length="180" mass="17790">MTGHRARRTTCGAVRTASAGALAAVTALVALTGCSGDDSPSDAVSKAASAARSVGGEASAAASSLAAQASEAYASATAAAGREFDEVKGGVDAKDDVRVGTPATERDGRTTVVVTVDNTAGSAKSFLVQVDFTDRSGKRVDVVLVTVSGLAAGDSGQATARSTHDLGGEVTAKVARAVRY</sequence>
<keyword evidence="3" id="KW-1185">Reference proteome</keyword>
<evidence type="ECO:0000256" key="1">
    <source>
        <dbReference type="SAM" id="SignalP"/>
    </source>
</evidence>
<dbReference type="STRING" id="67356.AQJ84_16205"/>
<feature type="chain" id="PRO_5011858659" description="Lipoprotein" evidence="1">
    <location>
        <begin position="24"/>
        <end position="180"/>
    </location>
</feature>
<evidence type="ECO:0000313" key="2">
    <source>
        <dbReference type="EMBL" id="KOG30728.1"/>
    </source>
</evidence>
<organism evidence="2 3">
    <name type="scientific">Streptomyces resistomycificus</name>
    <dbReference type="NCBI Taxonomy" id="67356"/>
    <lineage>
        <taxon>Bacteria</taxon>
        <taxon>Bacillati</taxon>
        <taxon>Actinomycetota</taxon>
        <taxon>Actinomycetes</taxon>
        <taxon>Kitasatosporales</taxon>
        <taxon>Streptomycetaceae</taxon>
        <taxon>Streptomyces</taxon>
        <taxon>Streptomyces aurantiacus group</taxon>
    </lineage>
</organism>
<proteinExistence type="predicted"/>
<feature type="signal peptide" evidence="1">
    <location>
        <begin position="1"/>
        <end position="23"/>
    </location>
</feature>